<dbReference type="Gene3D" id="3.40.109.10">
    <property type="entry name" value="NADH Oxidase"/>
    <property type="match status" value="1"/>
</dbReference>
<dbReference type="GO" id="GO:0016491">
    <property type="term" value="F:oxidoreductase activity"/>
    <property type="evidence" value="ECO:0007669"/>
    <property type="project" value="InterPro"/>
</dbReference>
<organism evidence="1 2">
    <name type="scientific">Roseivivax lentus</name>
    <dbReference type="NCBI Taxonomy" id="633194"/>
    <lineage>
        <taxon>Bacteria</taxon>
        <taxon>Pseudomonadati</taxon>
        <taxon>Pseudomonadota</taxon>
        <taxon>Alphaproteobacteria</taxon>
        <taxon>Rhodobacterales</taxon>
        <taxon>Roseobacteraceae</taxon>
        <taxon>Roseivivax</taxon>
    </lineage>
</organism>
<dbReference type="Proteomes" id="UP000186684">
    <property type="component" value="Unassembled WGS sequence"/>
</dbReference>
<keyword evidence="2" id="KW-1185">Reference proteome</keyword>
<dbReference type="NCBIfam" id="NF047509">
    <property type="entry name" value="Rv3131_FMN_oxido"/>
    <property type="match status" value="1"/>
</dbReference>
<dbReference type="SUPFAM" id="SSF55469">
    <property type="entry name" value="FMN-dependent nitroreductase-like"/>
    <property type="match status" value="2"/>
</dbReference>
<dbReference type="EMBL" id="FTOQ01000010">
    <property type="protein sequence ID" value="SIT01588.1"/>
    <property type="molecule type" value="Genomic_DNA"/>
</dbReference>
<protein>
    <recommendedName>
        <fullName evidence="3">Nitroreductase family protein</fullName>
    </recommendedName>
</protein>
<proteinExistence type="predicted"/>
<name>A0A1N7NTI0_9RHOB</name>
<dbReference type="STRING" id="633194.SAMN05421759_11039"/>
<evidence type="ECO:0000313" key="2">
    <source>
        <dbReference type="Proteomes" id="UP000186684"/>
    </source>
</evidence>
<gene>
    <name evidence="1" type="ORF">SAMN05421759_11039</name>
</gene>
<evidence type="ECO:0008006" key="3">
    <source>
        <dbReference type="Google" id="ProtNLM"/>
    </source>
</evidence>
<reference evidence="2" key="1">
    <citation type="submission" date="2017-01" db="EMBL/GenBank/DDBJ databases">
        <authorList>
            <person name="Varghese N."/>
            <person name="Submissions S."/>
        </authorList>
    </citation>
    <scope>NUCLEOTIDE SEQUENCE [LARGE SCALE GENOMIC DNA]</scope>
    <source>
        <strain evidence="2">DSM 29430</strain>
    </source>
</reference>
<evidence type="ECO:0000313" key="1">
    <source>
        <dbReference type="EMBL" id="SIT01588.1"/>
    </source>
</evidence>
<dbReference type="AlphaFoldDB" id="A0A1N7NTI0"/>
<dbReference type="InterPro" id="IPR000415">
    <property type="entry name" value="Nitroreductase-like"/>
</dbReference>
<accession>A0A1N7NTI0</accession>
<sequence length="363" mass="39700">MAFMTRRTLIGAGLSVAALGAVGYGLWPRMDGYREEVERQRRLLGNDPDLKELVRMATLAANGHNTQPWKFRLAEDSVTILPDLTRRTEIVDPDDHHLFVSLGCAAENLVIAAAAQGRAADIAIGTGAEAQIEIALSPSAAAQGPLYEAIPFRQSTRSVYDGQSVSTEDLRLLENAAREDGVNLMLFTERSDLDAILDFVIAGNSAQVDDPAFVQELEDWIRFSPFRAVETGDGLFAACSGNPVVPDFIGSRLFRSFFTKDAENEKYRSHVDSSAGIAVFVGDRDDPAHWIRVGRSFERFSLQATALGIRNAHLNMPVEVLSVRPAFADWLGIPGARPNLVIRFGRAPALPMSLRRPVEAVLV</sequence>